<evidence type="ECO:0000313" key="2">
    <source>
        <dbReference type="EMBL" id="GGQ72663.1"/>
    </source>
</evidence>
<dbReference type="Proteomes" id="UP000620156">
    <property type="component" value="Unassembled WGS sequence"/>
</dbReference>
<name>A0A918BLK9_9ACTN</name>
<protein>
    <recommendedName>
        <fullName evidence="1">Transposase IS4-like domain-containing protein</fullName>
    </recommendedName>
</protein>
<evidence type="ECO:0000313" key="3">
    <source>
        <dbReference type="Proteomes" id="UP000620156"/>
    </source>
</evidence>
<proteinExistence type="predicted"/>
<accession>A0A918BLK9</accession>
<dbReference type="GO" id="GO:0004803">
    <property type="term" value="F:transposase activity"/>
    <property type="evidence" value="ECO:0007669"/>
    <property type="project" value="InterPro"/>
</dbReference>
<dbReference type="GO" id="GO:0006313">
    <property type="term" value="P:DNA transposition"/>
    <property type="evidence" value="ECO:0007669"/>
    <property type="project" value="InterPro"/>
</dbReference>
<dbReference type="EMBL" id="BMQK01000012">
    <property type="protein sequence ID" value="GGQ72663.1"/>
    <property type="molecule type" value="Genomic_DNA"/>
</dbReference>
<dbReference type="GO" id="GO:0003677">
    <property type="term" value="F:DNA binding"/>
    <property type="evidence" value="ECO:0007669"/>
    <property type="project" value="InterPro"/>
</dbReference>
<sequence length="58" mass="6952">MIRWTGVPRRHRKVRTRVEHTFSRMKNYSILRDRRRRGDGLHHAVQAVARLHDLALAP</sequence>
<dbReference type="AlphaFoldDB" id="A0A918BLK9"/>
<feature type="domain" description="Transposase IS4-like" evidence="1">
    <location>
        <begin position="12"/>
        <end position="50"/>
    </location>
</feature>
<dbReference type="Pfam" id="PF01609">
    <property type="entry name" value="DDE_Tnp_1"/>
    <property type="match status" value="1"/>
</dbReference>
<gene>
    <name evidence="2" type="ORF">GCM10010145_47940</name>
</gene>
<comment type="caution">
    <text evidence="2">The sequence shown here is derived from an EMBL/GenBank/DDBJ whole genome shotgun (WGS) entry which is preliminary data.</text>
</comment>
<organism evidence="2 3">
    <name type="scientific">Streptomyces ruber</name>
    <dbReference type="NCBI Taxonomy" id="83378"/>
    <lineage>
        <taxon>Bacteria</taxon>
        <taxon>Bacillati</taxon>
        <taxon>Actinomycetota</taxon>
        <taxon>Actinomycetes</taxon>
        <taxon>Kitasatosporales</taxon>
        <taxon>Streptomycetaceae</taxon>
        <taxon>Streptomyces</taxon>
    </lineage>
</organism>
<evidence type="ECO:0000259" key="1">
    <source>
        <dbReference type="Pfam" id="PF01609"/>
    </source>
</evidence>
<reference evidence="2" key="2">
    <citation type="submission" date="2020-09" db="EMBL/GenBank/DDBJ databases">
        <authorList>
            <person name="Sun Q."/>
            <person name="Ohkuma M."/>
        </authorList>
    </citation>
    <scope>NUCLEOTIDE SEQUENCE</scope>
    <source>
        <strain evidence="2">JCM 3131</strain>
    </source>
</reference>
<dbReference type="InterPro" id="IPR002559">
    <property type="entry name" value="Transposase_11"/>
</dbReference>
<reference evidence="2" key="1">
    <citation type="journal article" date="2014" name="Int. J. Syst. Evol. Microbiol.">
        <title>Complete genome sequence of Corynebacterium casei LMG S-19264T (=DSM 44701T), isolated from a smear-ripened cheese.</title>
        <authorList>
            <consortium name="US DOE Joint Genome Institute (JGI-PGF)"/>
            <person name="Walter F."/>
            <person name="Albersmeier A."/>
            <person name="Kalinowski J."/>
            <person name="Ruckert C."/>
        </authorList>
    </citation>
    <scope>NUCLEOTIDE SEQUENCE</scope>
    <source>
        <strain evidence="2">JCM 3131</strain>
    </source>
</reference>
<keyword evidence="3" id="KW-1185">Reference proteome</keyword>